<dbReference type="Gene3D" id="2.60.120.330">
    <property type="entry name" value="B-lactam Antibiotic, Isopenicillin N Synthase, Chain"/>
    <property type="match status" value="1"/>
</dbReference>
<dbReference type="PROSITE" id="PS51471">
    <property type="entry name" value="FE2OG_OXY"/>
    <property type="match status" value="1"/>
</dbReference>
<keyword evidence="4" id="KW-1185">Reference proteome</keyword>
<proteinExistence type="inferred from homology"/>
<dbReference type="InterPro" id="IPR050231">
    <property type="entry name" value="Iron_ascorbate_oxido_reductase"/>
</dbReference>
<dbReference type="InterPro" id="IPR044861">
    <property type="entry name" value="IPNS-like_FE2OG_OXY"/>
</dbReference>
<dbReference type="Proteomes" id="UP000191518">
    <property type="component" value="Unassembled WGS sequence"/>
</dbReference>
<feature type="domain" description="Fe2OG dioxygenase" evidence="2">
    <location>
        <begin position="10"/>
        <end position="128"/>
    </location>
</feature>
<dbReference type="EMBL" id="MDYP01000002">
    <property type="protein sequence ID" value="OQE11581.1"/>
    <property type="molecule type" value="Genomic_DNA"/>
</dbReference>
<dbReference type="InterPro" id="IPR005123">
    <property type="entry name" value="Oxoglu/Fe-dep_dioxygenase_dom"/>
</dbReference>
<comment type="caution">
    <text evidence="3">The sequence shown here is derived from an EMBL/GenBank/DDBJ whole genome shotgun (WGS) entry which is preliminary data.</text>
</comment>
<dbReference type="PANTHER" id="PTHR47990">
    <property type="entry name" value="2-OXOGLUTARATE (2OG) AND FE(II)-DEPENDENT OXYGENASE SUPERFAMILY PROTEIN-RELATED"/>
    <property type="match status" value="1"/>
</dbReference>
<organism evidence="3 4">
    <name type="scientific">Penicillium vulpinum</name>
    <dbReference type="NCBI Taxonomy" id="29845"/>
    <lineage>
        <taxon>Eukaryota</taxon>
        <taxon>Fungi</taxon>
        <taxon>Dikarya</taxon>
        <taxon>Ascomycota</taxon>
        <taxon>Pezizomycotina</taxon>
        <taxon>Eurotiomycetes</taxon>
        <taxon>Eurotiomycetidae</taxon>
        <taxon>Eurotiales</taxon>
        <taxon>Aspergillaceae</taxon>
        <taxon>Penicillium</taxon>
    </lineage>
</organism>
<reference evidence="4" key="1">
    <citation type="journal article" date="2017" name="Nat. Microbiol.">
        <title>Global analysis of biosynthetic gene clusters reveals vast potential of secondary metabolite production in Penicillium species.</title>
        <authorList>
            <person name="Nielsen J.C."/>
            <person name="Grijseels S."/>
            <person name="Prigent S."/>
            <person name="Ji B."/>
            <person name="Dainat J."/>
            <person name="Nielsen K.F."/>
            <person name="Frisvad J.C."/>
            <person name="Workman M."/>
            <person name="Nielsen J."/>
        </authorList>
    </citation>
    <scope>NUCLEOTIDE SEQUENCE [LARGE SCALE GENOMIC DNA]</scope>
    <source>
        <strain evidence="4">IBT 29486</strain>
    </source>
</reference>
<dbReference type="AlphaFoldDB" id="A0A1V6SC60"/>
<evidence type="ECO:0000259" key="2">
    <source>
        <dbReference type="PROSITE" id="PS51471"/>
    </source>
</evidence>
<evidence type="ECO:0000313" key="3">
    <source>
        <dbReference type="EMBL" id="OQE11581.1"/>
    </source>
</evidence>
<name>A0A1V6SC60_9EURO</name>
<dbReference type="InterPro" id="IPR027443">
    <property type="entry name" value="IPNS-like_sf"/>
</dbReference>
<dbReference type="OrthoDB" id="288590at2759"/>
<gene>
    <name evidence="3" type="ORF">PENVUL_c002G08019</name>
</gene>
<sequence>MDNKSLIISSATDLRLTHYPTIPVDEMKTGGTSRIAPHTDFSPITLLFQDSTGGLEIEDRNSPKDNTFVPLPPTDTTEMIVNVGDTLTRWTNGKITGGIHQVTTPESMKGESGLVIPPRMSMAYLFKAERNTSVGPLPKFVANEPARYPEITAFEFQQWKNSIVYNMEEEEHARAFDRFIETPKAIKLQA</sequence>
<protein>
    <recommendedName>
        <fullName evidence="2">Fe2OG dioxygenase domain-containing protein</fullName>
    </recommendedName>
</protein>
<evidence type="ECO:0000256" key="1">
    <source>
        <dbReference type="ARBA" id="ARBA00008056"/>
    </source>
</evidence>
<accession>A0A1V6SC60</accession>
<comment type="similarity">
    <text evidence="1">Belongs to the iron/ascorbate-dependent oxidoreductase family.</text>
</comment>
<dbReference type="STRING" id="29845.A0A1V6SC60"/>
<evidence type="ECO:0000313" key="4">
    <source>
        <dbReference type="Proteomes" id="UP000191518"/>
    </source>
</evidence>
<dbReference type="SUPFAM" id="SSF51197">
    <property type="entry name" value="Clavaminate synthase-like"/>
    <property type="match status" value="1"/>
</dbReference>
<dbReference type="Pfam" id="PF03171">
    <property type="entry name" value="2OG-FeII_Oxy"/>
    <property type="match status" value="1"/>
</dbReference>